<dbReference type="PATRIC" id="fig|1331060.3.peg.1370"/>
<dbReference type="EMBL" id="ATDP01000075">
    <property type="protein sequence ID" value="EQB16609.1"/>
    <property type="molecule type" value="Genomic_DNA"/>
</dbReference>
<gene>
    <name evidence="1" type="ORF">RLDS_07270</name>
</gene>
<dbReference type="AlphaFoldDB" id="T0J3Q5"/>
<protein>
    <submittedName>
        <fullName evidence="1">Uncharacterized protein</fullName>
    </submittedName>
</protein>
<proteinExistence type="predicted"/>
<organism evidence="1 2">
    <name type="scientific">Sphingobium lactosutens DS20</name>
    <dbReference type="NCBI Taxonomy" id="1331060"/>
    <lineage>
        <taxon>Bacteria</taxon>
        <taxon>Pseudomonadati</taxon>
        <taxon>Pseudomonadota</taxon>
        <taxon>Alphaproteobacteria</taxon>
        <taxon>Sphingomonadales</taxon>
        <taxon>Sphingomonadaceae</taxon>
        <taxon>Sphingobium</taxon>
    </lineage>
</organism>
<name>T0J3Q5_9SPHN</name>
<sequence>MTIMFTLVAATLFSAAFLLAAGTIAWMFAAYHDKMVAALLFQPIPQTPQVYHIRVSRPRVTHRLRAAGAPSPTQAPLSAA</sequence>
<accession>T0J3Q5</accession>
<evidence type="ECO:0000313" key="1">
    <source>
        <dbReference type="EMBL" id="EQB16609.1"/>
    </source>
</evidence>
<evidence type="ECO:0000313" key="2">
    <source>
        <dbReference type="Proteomes" id="UP000015531"/>
    </source>
</evidence>
<reference evidence="1 2" key="1">
    <citation type="journal article" date="2013" name="Genome Announc.">
        <title>Draft Genome Sequence of Sphingobium lactosutens Strain DS20T, Isolated from a Hexachlorocyclohexane Dumpsite.</title>
        <authorList>
            <person name="Kumar R."/>
            <person name="Dwivedi V."/>
            <person name="Negi V."/>
            <person name="Khurana J.P."/>
            <person name="Lal R."/>
        </authorList>
    </citation>
    <scope>NUCLEOTIDE SEQUENCE [LARGE SCALE GENOMIC DNA]</scope>
    <source>
        <strain evidence="1 2">DS20</strain>
    </source>
</reference>
<dbReference type="Proteomes" id="UP000015531">
    <property type="component" value="Unassembled WGS sequence"/>
</dbReference>
<dbReference type="eggNOG" id="ENOG5030VD6">
    <property type="taxonomic scope" value="Bacteria"/>
</dbReference>
<keyword evidence="2" id="KW-1185">Reference proteome</keyword>
<comment type="caution">
    <text evidence="1">The sequence shown here is derived from an EMBL/GenBank/DDBJ whole genome shotgun (WGS) entry which is preliminary data.</text>
</comment>